<keyword evidence="2 4" id="KW-0442">Lipid degradation</keyword>
<dbReference type="PANTHER" id="PTHR14226:SF29">
    <property type="entry name" value="NEUROPATHY TARGET ESTERASE SWS"/>
    <property type="match status" value="1"/>
</dbReference>
<dbReference type="RefSeq" id="WP_090078789.1">
    <property type="nucleotide sequence ID" value="NZ_FOQT01000001.1"/>
</dbReference>
<keyword evidence="7" id="KW-1185">Reference proteome</keyword>
<name>A0A1I3DWJ9_9FLAO</name>
<feature type="active site" description="Nucleophile" evidence="4">
    <location>
        <position position="44"/>
    </location>
</feature>
<dbReference type="InterPro" id="IPR002641">
    <property type="entry name" value="PNPLA_dom"/>
</dbReference>
<evidence type="ECO:0000256" key="2">
    <source>
        <dbReference type="ARBA" id="ARBA00022963"/>
    </source>
</evidence>
<dbReference type="STRING" id="1125876.SAMN05443292_0746"/>
<dbReference type="EMBL" id="FOQT01000001">
    <property type="protein sequence ID" value="SFH91117.1"/>
    <property type="molecule type" value="Genomic_DNA"/>
</dbReference>
<evidence type="ECO:0000256" key="1">
    <source>
        <dbReference type="ARBA" id="ARBA00022801"/>
    </source>
</evidence>
<evidence type="ECO:0000313" key="6">
    <source>
        <dbReference type="EMBL" id="SFH91117.1"/>
    </source>
</evidence>
<dbReference type="Gene3D" id="3.40.1090.10">
    <property type="entry name" value="Cytosolic phospholipase A2 catalytic domain"/>
    <property type="match status" value="2"/>
</dbReference>
<accession>A0A1I3DWJ9</accession>
<feature type="active site" description="Proton acceptor" evidence="4">
    <location>
        <position position="157"/>
    </location>
</feature>
<comment type="caution">
    <text evidence="4">Lacks conserved residue(s) required for the propagation of feature annotation.</text>
</comment>
<dbReference type="Proteomes" id="UP000198931">
    <property type="component" value="Unassembled WGS sequence"/>
</dbReference>
<dbReference type="OrthoDB" id="9770965at2"/>
<feature type="short sequence motif" description="DGA/G" evidence="4">
    <location>
        <begin position="157"/>
        <end position="159"/>
    </location>
</feature>
<evidence type="ECO:0000256" key="4">
    <source>
        <dbReference type="PROSITE-ProRule" id="PRU01161"/>
    </source>
</evidence>
<feature type="domain" description="PNPLA" evidence="5">
    <location>
        <begin position="11"/>
        <end position="170"/>
    </location>
</feature>
<gene>
    <name evidence="6" type="ORF">SAMN05443292_0746</name>
</gene>
<dbReference type="GO" id="GO:0016042">
    <property type="term" value="P:lipid catabolic process"/>
    <property type="evidence" value="ECO:0007669"/>
    <property type="project" value="UniProtKB-UniRule"/>
</dbReference>
<reference evidence="6 7" key="1">
    <citation type="submission" date="2016-10" db="EMBL/GenBank/DDBJ databases">
        <authorList>
            <person name="de Groot N.N."/>
        </authorList>
    </citation>
    <scope>NUCLEOTIDE SEQUENCE [LARGE SCALE GENOMIC DNA]</scope>
    <source>
        <strain evidence="6 7">DSM 26000</strain>
    </source>
</reference>
<dbReference type="InterPro" id="IPR050301">
    <property type="entry name" value="NTE"/>
</dbReference>
<protein>
    <submittedName>
        <fullName evidence="6">NTE family protein</fullName>
    </submittedName>
</protein>
<keyword evidence="3 4" id="KW-0443">Lipid metabolism</keyword>
<dbReference type="SUPFAM" id="SSF52151">
    <property type="entry name" value="FabD/lysophospholipase-like"/>
    <property type="match status" value="1"/>
</dbReference>
<evidence type="ECO:0000256" key="3">
    <source>
        <dbReference type="ARBA" id="ARBA00023098"/>
    </source>
</evidence>
<dbReference type="PANTHER" id="PTHR14226">
    <property type="entry name" value="NEUROPATHY TARGET ESTERASE/SWISS CHEESE D.MELANOGASTER"/>
    <property type="match status" value="1"/>
</dbReference>
<feature type="short sequence motif" description="GXGXXG" evidence="4">
    <location>
        <begin position="15"/>
        <end position="20"/>
    </location>
</feature>
<dbReference type="CDD" id="cd07205">
    <property type="entry name" value="Pat_PNPLA6_PNPLA7_NTE1_like"/>
    <property type="match status" value="1"/>
</dbReference>
<sequence length="262" mass="29195">MLDKKVEKLGLVLSGGGTKGLAHAGVLKFLQEKNIKPEILACCSAGAIVGSLYATGKSAEEILDFFKSVYFFNWRHFAINKPGLVSSEIFRHYLEPVFKDKTLGDLDKDLRIVATELISGDQKIFNKDFKIVDAVIASCSIPGITTPYIVGNEMFSDGGVLNNFPADIIKNECDKMIGVYVSMPEDVTMANLSTIKSVTTRAYELLSHRTEIHKFAYCDWFISSKKLAAYGTFERKAHRLEEIFDIGYQAAKDSFESVEDLF</sequence>
<dbReference type="AlphaFoldDB" id="A0A1I3DWJ9"/>
<dbReference type="InterPro" id="IPR016035">
    <property type="entry name" value="Acyl_Trfase/lysoPLipase"/>
</dbReference>
<dbReference type="Pfam" id="PF01734">
    <property type="entry name" value="Patatin"/>
    <property type="match status" value="1"/>
</dbReference>
<evidence type="ECO:0000313" key="7">
    <source>
        <dbReference type="Proteomes" id="UP000198931"/>
    </source>
</evidence>
<proteinExistence type="predicted"/>
<keyword evidence="1 4" id="KW-0378">Hydrolase</keyword>
<evidence type="ECO:0000259" key="5">
    <source>
        <dbReference type="PROSITE" id="PS51635"/>
    </source>
</evidence>
<dbReference type="GO" id="GO:0016787">
    <property type="term" value="F:hydrolase activity"/>
    <property type="evidence" value="ECO:0007669"/>
    <property type="project" value="UniProtKB-UniRule"/>
</dbReference>
<dbReference type="PROSITE" id="PS51635">
    <property type="entry name" value="PNPLA"/>
    <property type="match status" value="1"/>
</dbReference>
<organism evidence="6 7">
    <name type="scientific">Halpernia frigidisoli</name>
    <dbReference type="NCBI Taxonomy" id="1125876"/>
    <lineage>
        <taxon>Bacteria</taxon>
        <taxon>Pseudomonadati</taxon>
        <taxon>Bacteroidota</taxon>
        <taxon>Flavobacteriia</taxon>
        <taxon>Flavobacteriales</taxon>
        <taxon>Weeksellaceae</taxon>
        <taxon>Chryseobacterium group</taxon>
        <taxon>Halpernia</taxon>
    </lineage>
</organism>